<name>E5RM98_CAMLA</name>
<reference evidence="1" key="1">
    <citation type="submission" date="2009-06" db="EMBL/GenBank/DDBJ databases">
        <title>Molecular analyses of full-length sytolethal distending toxin (cdt) gene operon from the urease-positive thermophilic Campylobacter organisms and comparison with those from other campylobacter.</title>
        <authorList>
            <person name="Nakanishi S."/>
            <person name="Tazumi A."/>
            <person name="Moore J."/>
            <person name="Millar C."/>
            <person name="Murayama O."/>
            <person name="Matsuda M."/>
        </authorList>
    </citation>
    <scope>NUCLEOTIDE SEQUENCE</scope>
    <source>
        <strain evidence="1">89049</strain>
    </source>
</reference>
<accession>E5RM98</accession>
<organism evidence="1">
    <name type="scientific">Campylobacter lari</name>
    <dbReference type="NCBI Taxonomy" id="201"/>
    <lineage>
        <taxon>Bacteria</taxon>
        <taxon>Pseudomonadati</taxon>
        <taxon>Campylobacterota</taxon>
        <taxon>Epsilonproteobacteria</taxon>
        <taxon>Campylobacterales</taxon>
        <taxon>Campylobacteraceae</taxon>
        <taxon>Campylobacter</taxon>
    </lineage>
</organism>
<dbReference type="AlphaFoldDB" id="E5RM98"/>
<proteinExistence type="predicted"/>
<dbReference type="EMBL" id="AB509357">
    <property type="protein sequence ID" value="BAJ52799.1"/>
    <property type="molecule type" value="Genomic_DNA"/>
</dbReference>
<evidence type="ECO:0000313" key="1">
    <source>
        <dbReference type="EMBL" id="BAJ52799.1"/>
    </source>
</evidence>
<protein>
    <submittedName>
        <fullName evidence="1">Uncharacterized protein</fullName>
    </submittedName>
</protein>
<sequence>MDNSLKTFKENINQNLLCENIKERNDGRTKILGVNFTKNNEDFIVIRQENHHKSQHTLLNYSNEEDWLHKTNLSCDFIIVYSKNNKVKISFCEIKSSNTDLEKARCQILYSKLWLEYLFKCYSFAHEVDIDCFTKALNESKYFMLYPRINKVNLKKTIGKDNKRKYKETAIQDCCLSEKHFNVNPYNFI</sequence>